<dbReference type="Pfam" id="PF05708">
    <property type="entry name" value="Peptidase_C92"/>
    <property type="match status" value="1"/>
</dbReference>
<gene>
    <name evidence="3" type="ORF">SKPV-WA-083</name>
</gene>
<dbReference type="RefSeq" id="YP_009282777.1">
    <property type="nucleotide sequence ID" value="NC_031038.1"/>
</dbReference>
<evidence type="ECO:0000313" key="4">
    <source>
        <dbReference type="Proteomes" id="UP000201873"/>
    </source>
</evidence>
<dbReference type="Gene3D" id="3.90.1720.10">
    <property type="entry name" value="endopeptidase domain like (from Nostoc punctiforme)"/>
    <property type="match status" value="1"/>
</dbReference>
<evidence type="ECO:0000256" key="2">
    <source>
        <dbReference type="ARBA" id="ARBA00034814"/>
    </source>
</evidence>
<dbReference type="EMBL" id="KU749310">
    <property type="protein sequence ID" value="AOP31562.1"/>
    <property type="molecule type" value="Genomic_DNA"/>
</dbReference>
<comment type="similarity">
    <text evidence="1">Belongs to the orthopoxvirus OPG091 family.</text>
</comment>
<sequence length="158" mass="18154">MNPVDFIKKYAPRGSIIFINYNMSLTSHLNPSIEKHAGIYYGTILSEHFVIESTYRKGVRLVTLDNFFNGYLSAKVYMLENIQVMKIAADTSLSLLGIPYGFSNDRMYCFKLVAGSYKNAGIEISSKRLLGKDIFLSQNFTDDNRWIKIYDSENLSFW</sequence>
<proteinExistence type="inferred from homology"/>
<dbReference type="OrthoDB" id="14259at10239"/>
<name>A0A1C9KBN2_9POXV</name>
<reference evidence="3 4" key="1">
    <citation type="journal article" date="2016" name="Virus Genes">
        <title>The genomes of three North American orthopoxviruses.</title>
        <authorList>
            <person name="Smithson C."/>
            <person name="Tang N."/>
            <person name="Sammons S."/>
            <person name="Frace M."/>
            <person name="Batra D."/>
            <person name="Li Y."/>
            <person name="Emerson G.L."/>
            <person name="Carroll D.S."/>
            <person name="Upton C."/>
        </authorList>
    </citation>
    <scope>NUCLEOTIDE SEQUENCE [LARGE SCALE GENOMIC DNA]</scope>
    <source>
        <strain evidence="3 4">WA</strain>
    </source>
</reference>
<organism evidence="3 4">
    <name type="scientific">Skunkpox virus</name>
    <dbReference type="NCBI Taxonomy" id="160796"/>
    <lineage>
        <taxon>Viruses</taxon>
        <taxon>Varidnaviria</taxon>
        <taxon>Bamfordvirae</taxon>
        <taxon>Nucleocytoviricota</taxon>
        <taxon>Pokkesviricetes</taxon>
        <taxon>Chitovirales</taxon>
        <taxon>Poxviridae</taxon>
        <taxon>Chordopoxvirinae</taxon>
        <taxon>Orthopoxvirus</taxon>
        <taxon>Orthopoxvirus skunkpox</taxon>
    </lineage>
</organism>
<dbReference type="Proteomes" id="UP000201873">
    <property type="component" value="Segment"/>
</dbReference>
<protein>
    <recommendedName>
        <fullName evidence="2">Protein OPG091</fullName>
    </recommendedName>
</protein>
<dbReference type="InterPro" id="IPR024453">
    <property type="entry name" value="Peptidase_C92"/>
</dbReference>
<evidence type="ECO:0000313" key="3">
    <source>
        <dbReference type="EMBL" id="AOP31562.1"/>
    </source>
</evidence>
<dbReference type="KEGG" id="vg:29057661"/>
<dbReference type="GeneID" id="29057661"/>
<dbReference type="InterPro" id="IPR038765">
    <property type="entry name" value="Papain-like_cys_pep_sf"/>
</dbReference>
<keyword evidence="4" id="KW-1185">Reference proteome</keyword>
<accession>A0A1C9KBN2</accession>
<evidence type="ECO:0000256" key="1">
    <source>
        <dbReference type="ARBA" id="ARBA00034761"/>
    </source>
</evidence>
<dbReference type="SUPFAM" id="SSF54001">
    <property type="entry name" value="Cysteine proteinases"/>
    <property type="match status" value="1"/>
</dbReference>